<feature type="chain" id="PRO_5042232490" evidence="6">
    <location>
        <begin position="21"/>
        <end position="476"/>
    </location>
</feature>
<comment type="similarity">
    <text evidence="2">Belongs to the SusD family.</text>
</comment>
<dbReference type="AlphaFoldDB" id="A0AAE3M721"/>
<evidence type="ECO:0000313" key="9">
    <source>
        <dbReference type="EMBL" id="MCW3787765.1"/>
    </source>
</evidence>
<dbReference type="Pfam" id="PF07980">
    <property type="entry name" value="SusD_RagB"/>
    <property type="match status" value="1"/>
</dbReference>
<dbReference type="GO" id="GO:0009279">
    <property type="term" value="C:cell outer membrane"/>
    <property type="evidence" value="ECO:0007669"/>
    <property type="project" value="UniProtKB-SubCell"/>
</dbReference>
<protein>
    <submittedName>
        <fullName evidence="9">RagB/SusD family nutrient uptake outer membrane protein</fullName>
    </submittedName>
</protein>
<evidence type="ECO:0000259" key="8">
    <source>
        <dbReference type="Pfam" id="PF14322"/>
    </source>
</evidence>
<reference evidence="9" key="1">
    <citation type="submission" date="2022-10" db="EMBL/GenBank/DDBJ databases">
        <authorList>
            <person name="Yu W.X."/>
        </authorList>
    </citation>
    <scope>NUCLEOTIDE SEQUENCE</scope>
    <source>
        <strain evidence="9">AAT</strain>
    </source>
</reference>
<feature type="domain" description="SusD-like N-terminal" evidence="8">
    <location>
        <begin position="22"/>
        <end position="210"/>
    </location>
</feature>
<comment type="caution">
    <text evidence="9">The sequence shown here is derived from an EMBL/GenBank/DDBJ whole genome shotgun (WGS) entry which is preliminary data.</text>
</comment>
<dbReference type="InterPro" id="IPR012944">
    <property type="entry name" value="SusD_RagB_dom"/>
</dbReference>
<dbReference type="PROSITE" id="PS51257">
    <property type="entry name" value="PROKAR_LIPOPROTEIN"/>
    <property type="match status" value="1"/>
</dbReference>
<dbReference type="Proteomes" id="UP001209229">
    <property type="component" value="Unassembled WGS sequence"/>
</dbReference>
<dbReference type="Gene3D" id="1.25.40.900">
    <property type="match status" value="1"/>
</dbReference>
<evidence type="ECO:0000256" key="4">
    <source>
        <dbReference type="ARBA" id="ARBA00023136"/>
    </source>
</evidence>
<keyword evidence="4" id="KW-0472">Membrane</keyword>
<name>A0AAE3M721_9BACT</name>
<evidence type="ECO:0000256" key="5">
    <source>
        <dbReference type="ARBA" id="ARBA00023237"/>
    </source>
</evidence>
<feature type="domain" description="RagB/SusD" evidence="7">
    <location>
        <begin position="363"/>
        <end position="447"/>
    </location>
</feature>
<evidence type="ECO:0000313" key="10">
    <source>
        <dbReference type="Proteomes" id="UP001209229"/>
    </source>
</evidence>
<dbReference type="EMBL" id="JAPDPJ010000036">
    <property type="protein sequence ID" value="MCW3787765.1"/>
    <property type="molecule type" value="Genomic_DNA"/>
</dbReference>
<keyword evidence="5" id="KW-0998">Cell outer membrane</keyword>
<proteinExistence type="inferred from homology"/>
<accession>A0AAE3M721</accession>
<feature type="signal peptide" evidence="6">
    <location>
        <begin position="1"/>
        <end position="20"/>
    </location>
</feature>
<organism evidence="9 10">
    <name type="scientific">Plebeiibacterium sediminum</name>
    <dbReference type="NCBI Taxonomy" id="2992112"/>
    <lineage>
        <taxon>Bacteria</taxon>
        <taxon>Pseudomonadati</taxon>
        <taxon>Bacteroidota</taxon>
        <taxon>Bacteroidia</taxon>
        <taxon>Marinilabiliales</taxon>
        <taxon>Marinilabiliaceae</taxon>
        <taxon>Plebeiibacterium</taxon>
    </lineage>
</organism>
<dbReference type="RefSeq" id="WP_301191329.1">
    <property type="nucleotide sequence ID" value="NZ_JAPDPJ010000036.1"/>
</dbReference>
<evidence type="ECO:0000256" key="6">
    <source>
        <dbReference type="SAM" id="SignalP"/>
    </source>
</evidence>
<sequence>MIKKYILLFALAITALTSCDEWLTVEPKNMVSADKALDSDDGYTAALVGVYQLLEGVYNPSGFMMGSGVDVLANIYQEQTYTSNAYLSSCFNHDYENTNFDGASGTSYLQFYKAIANLNLLITSIDEKDVLRGDLRNMIEGEAKALRAFLHFDLWRVYGTVPGDPSGLSEEVLPYATEMTIDLIEKQNYTDYFNYILTDLEEAKELLAESDPIVKYSNDELNNEGSISEYGVELGWYNRQNRFNYYATLGVLARVQLWMGDYEGAYASAKEVIDATNPNGSNKFRLGVRTDLGYDNVFFAEQLFGIETVGYDDDPYNGAASQVVCYNDINLITQYFSRVEDIRLEMLTNITADPYETRVSSIKYDQMSETDLGTKSFPIIRLSEMYLILVESASSLSEAQTYYDAFVNTRNDQNVELTQDNVLNNVMLQYIREFWAEGQIFYAYKRVGVGTLPISGNEMSYDTYRVSLPSGEATSN</sequence>
<dbReference type="Gene3D" id="1.25.40.390">
    <property type="match status" value="1"/>
</dbReference>
<comment type="subcellular location">
    <subcellularLocation>
        <location evidence="1">Cell outer membrane</location>
    </subcellularLocation>
</comment>
<dbReference type="InterPro" id="IPR011990">
    <property type="entry name" value="TPR-like_helical_dom_sf"/>
</dbReference>
<keyword evidence="10" id="KW-1185">Reference proteome</keyword>
<gene>
    <name evidence="9" type="ORF">OM075_14915</name>
</gene>
<evidence type="ECO:0000256" key="2">
    <source>
        <dbReference type="ARBA" id="ARBA00006275"/>
    </source>
</evidence>
<dbReference type="InterPro" id="IPR033985">
    <property type="entry name" value="SusD-like_N"/>
</dbReference>
<evidence type="ECO:0000256" key="3">
    <source>
        <dbReference type="ARBA" id="ARBA00022729"/>
    </source>
</evidence>
<evidence type="ECO:0000256" key="1">
    <source>
        <dbReference type="ARBA" id="ARBA00004442"/>
    </source>
</evidence>
<dbReference type="SUPFAM" id="SSF48452">
    <property type="entry name" value="TPR-like"/>
    <property type="match status" value="1"/>
</dbReference>
<keyword evidence="3 6" id="KW-0732">Signal</keyword>
<evidence type="ECO:0000259" key="7">
    <source>
        <dbReference type="Pfam" id="PF07980"/>
    </source>
</evidence>
<dbReference type="Pfam" id="PF14322">
    <property type="entry name" value="SusD-like_3"/>
    <property type="match status" value="1"/>
</dbReference>